<name>A0A078GW36_BRANA</name>
<sequence length="20" mass="2165">MAARATTFYALLLIPHSNSS</sequence>
<dbReference type="AlphaFoldDB" id="A0A078GW36"/>
<gene>
    <name evidence="1" type="primary">BnaA06g14120D</name>
    <name evidence="1" type="ORF">GSBRNA2T00042966001</name>
</gene>
<dbReference type="EMBL" id="LK032236">
    <property type="protein sequence ID" value="CDY29384.1"/>
    <property type="molecule type" value="Genomic_DNA"/>
</dbReference>
<evidence type="ECO:0000313" key="2">
    <source>
        <dbReference type="Proteomes" id="UP000028999"/>
    </source>
</evidence>
<evidence type="ECO:0000313" key="1">
    <source>
        <dbReference type="EMBL" id="CDY29384.1"/>
    </source>
</evidence>
<dbReference type="PaxDb" id="3708-A0A078GW36"/>
<proteinExistence type="predicted"/>
<protein>
    <submittedName>
        <fullName evidence="1">BnaA06g14120D protein</fullName>
    </submittedName>
</protein>
<organism evidence="1 2">
    <name type="scientific">Brassica napus</name>
    <name type="common">Rape</name>
    <dbReference type="NCBI Taxonomy" id="3708"/>
    <lineage>
        <taxon>Eukaryota</taxon>
        <taxon>Viridiplantae</taxon>
        <taxon>Streptophyta</taxon>
        <taxon>Embryophyta</taxon>
        <taxon>Tracheophyta</taxon>
        <taxon>Spermatophyta</taxon>
        <taxon>Magnoliopsida</taxon>
        <taxon>eudicotyledons</taxon>
        <taxon>Gunneridae</taxon>
        <taxon>Pentapetalae</taxon>
        <taxon>rosids</taxon>
        <taxon>malvids</taxon>
        <taxon>Brassicales</taxon>
        <taxon>Brassicaceae</taxon>
        <taxon>Brassiceae</taxon>
        <taxon>Brassica</taxon>
    </lineage>
</organism>
<keyword evidence="2" id="KW-1185">Reference proteome</keyword>
<accession>A0A078GW36</accession>
<dbReference type="Proteomes" id="UP000028999">
    <property type="component" value="Unassembled WGS sequence"/>
</dbReference>
<reference evidence="1 2" key="1">
    <citation type="journal article" date="2014" name="Science">
        <title>Plant genetics. Early allopolyploid evolution in the post-Neolithic Brassica napus oilseed genome.</title>
        <authorList>
            <person name="Chalhoub B."/>
            <person name="Denoeud F."/>
            <person name="Liu S."/>
            <person name="Parkin I.A."/>
            <person name="Tang H."/>
            <person name="Wang X."/>
            <person name="Chiquet J."/>
            <person name="Belcram H."/>
            <person name="Tong C."/>
            <person name="Samans B."/>
            <person name="Correa M."/>
            <person name="Da Silva C."/>
            <person name="Just J."/>
            <person name="Falentin C."/>
            <person name="Koh C.S."/>
            <person name="Le Clainche I."/>
            <person name="Bernard M."/>
            <person name="Bento P."/>
            <person name="Noel B."/>
            <person name="Labadie K."/>
            <person name="Alberti A."/>
            <person name="Charles M."/>
            <person name="Arnaud D."/>
            <person name="Guo H."/>
            <person name="Daviaud C."/>
            <person name="Alamery S."/>
            <person name="Jabbari K."/>
            <person name="Zhao M."/>
            <person name="Edger P.P."/>
            <person name="Chelaifa H."/>
            <person name="Tack D."/>
            <person name="Lassalle G."/>
            <person name="Mestiri I."/>
            <person name="Schnel N."/>
            <person name="Le Paslier M.C."/>
            <person name="Fan G."/>
            <person name="Renault V."/>
            <person name="Bayer P.E."/>
            <person name="Golicz A.A."/>
            <person name="Manoli S."/>
            <person name="Lee T.H."/>
            <person name="Thi V.H."/>
            <person name="Chalabi S."/>
            <person name="Hu Q."/>
            <person name="Fan C."/>
            <person name="Tollenaere R."/>
            <person name="Lu Y."/>
            <person name="Battail C."/>
            <person name="Shen J."/>
            <person name="Sidebottom C.H."/>
            <person name="Wang X."/>
            <person name="Canaguier A."/>
            <person name="Chauveau A."/>
            <person name="Berard A."/>
            <person name="Deniot G."/>
            <person name="Guan M."/>
            <person name="Liu Z."/>
            <person name="Sun F."/>
            <person name="Lim Y.P."/>
            <person name="Lyons E."/>
            <person name="Town C.D."/>
            <person name="Bancroft I."/>
            <person name="Wang X."/>
            <person name="Meng J."/>
            <person name="Ma J."/>
            <person name="Pires J.C."/>
            <person name="King G.J."/>
            <person name="Brunel D."/>
            <person name="Delourme R."/>
            <person name="Renard M."/>
            <person name="Aury J.M."/>
            <person name="Adams K.L."/>
            <person name="Batley J."/>
            <person name="Snowdon R.J."/>
            <person name="Tost J."/>
            <person name="Edwards D."/>
            <person name="Zhou Y."/>
            <person name="Hua W."/>
            <person name="Sharpe A.G."/>
            <person name="Paterson A.H."/>
            <person name="Guan C."/>
            <person name="Wincker P."/>
        </authorList>
    </citation>
    <scope>NUCLEOTIDE SEQUENCE [LARGE SCALE GENOMIC DNA]</scope>
    <source>
        <strain evidence="2">cv. Darmor-bzh</strain>
    </source>
</reference>